<dbReference type="PANTHER" id="PTHR21089:SF1">
    <property type="entry name" value="BIFUNCTIONAL 3-DEHYDROQUINATE DEHYDRATASE_SHIKIMATE DEHYDROGENASE, CHLOROPLASTIC"/>
    <property type="match status" value="1"/>
</dbReference>
<dbReference type="Gene3D" id="3.40.50.10860">
    <property type="entry name" value="Leucine Dehydrogenase, chain A, domain 1"/>
    <property type="match status" value="1"/>
</dbReference>
<evidence type="ECO:0000313" key="5">
    <source>
        <dbReference type="Proteomes" id="UP001596507"/>
    </source>
</evidence>
<feature type="domain" description="Shikimate dehydrogenase substrate binding N-terminal" evidence="3">
    <location>
        <begin position="20"/>
        <end position="107"/>
    </location>
</feature>
<gene>
    <name evidence="4" type="ORF">ACFQRL_10865</name>
</gene>
<dbReference type="InterPro" id="IPR036291">
    <property type="entry name" value="NAD(P)-bd_dom_sf"/>
</dbReference>
<dbReference type="NCBIfam" id="NF009201">
    <property type="entry name" value="PRK12549.1"/>
    <property type="match status" value="1"/>
</dbReference>
<dbReference type="SUPFAM" id="SSF51735">
    <property type="entry name" value="NAD(P)-binding Rossmann-fold domains"/>
    <property type="match status" value="1"/>
</dbReference>
<keyword evidence="2" id="KW-0028">Amino-acid biosynthesis</keyword>
<keyword evidence="4" id="KW-0560">Oxidoreductase</keyword>
<comment type="caution">
    <text evidence="4">The sequence shown here is derived from an EMBL/GenBank/DDBJ whole genome shotgun (WGS) entry which is preliminary data.</text>
</comment>
<organism evidence="4 5">
    <name type="scientific">Microbacterium fluvii</name>
    <dbReference type="NCBI Taxonomy" id="415215"/>
    <lineage>
        <taxon>Bacteria</taxon>
        <taxon>Bacillati</taxon>
        <taxon>Actinomycetota</taxon>
        <taxon>Actinomycetes</taxon>
        <taxon>Micrococcales</taxon>
        <taxon>Microbacteriaceae</taxon>
        <taxon>Microbacterium</taxon>
    </lineage>
</organism>
<protein>
    <submittedName>
        <fullName evidence="4">Shikimate dehydrogenase</fullName>
        <ecNumber evidence="4">1.1.1.25</ecNumber>
    </submittedName>
</protein>
<evidence type="ECO:0000256" key="2">
    <source>
        <dbReference type="ARBA" id="ARBA00023141"/>
    </source>
</evidence>
<dbReference type="RefSeq" id="WP_262874378.1">
    <property type="nucleotide sequence ID" value="NZ_BAABKW010000004.1"/>
</dbReference>
<dbReference type="Proteomes" id="UP001596507">
    <property type="component" value="Unassembled WGS sequence"/>
</dbReference>
<accession>A0ABW2HHG3</accession>
<name>A0ABW2HHG3_9MICO</name>
<dbReference type="CDD" id="cd01065">
    <property type="entry name" value="NAD_bind_Shikimate_DH"/>
    <property type="match status" value="1"/>
</dbReference>
<reference evidence="5" key="1">
    <citation type="journal article" date="2019" name="Int. J. Syst. Evol. Microbiol.">
        <title>The Global Catalogue of Microorganisms (GCM) 10K type strain sequencing project: providing services to taxonomists for standard genome sequencing and annotation.</title>
        <authorList>
            <consortium name="The Broad Institute Genomics Platform"/>
            <consortium name="The Broad Institute Genome Sequencing Center for Infectious Disease"/>
            <person name="Wu L."/>
            <person name="Ma J."/>
        </authorList>
    </citation>
    <scope>NUCLEOTIDE SEQUENCE [LARGE SCALE GENOMIC DNA]</scope>
    <source>
        <strain evidence="5">CGMCC 1.15772</strain>
    </source>
</reference>
<dbReference type="InterPro" id="IPR046346">
    <property type="entry name" value="Aminoacid_DH-like_N_sf"/>
</dbReference>
<keyword evidence="5" id="KW-1185">Reference proteome</keyword>
<dbReference type="SUPFAM" id="SSF53223">
    <property type="entry name" value="Aminoacid dehydrogenase-like, N-terminal domain"/>
    <property type="match status" value="1"/>
</dbReference>
<evidence type="ECO:0000259" key="3">
    <source>
        <dbReference type="Pfam" id="PF08501"/>
    </source>
</evidence>
<evidence type="ECO:0000313" key="4">
    <source>
        <dbReference type="EMBL" id="MFC7269463.1"/>
    </source>
</evidence>
<dbReference type="Gene3D" id="3.40.50.720">
    <property type="entry name" value="NAD(P)-binding Rossmann-like Domain"/>
    <property type="match status" value="1"/>
</dbReference>
<comment type="pathway">
    <text evidence="1">Metabolic intermediate biosynthesis; chorismate biosynthesis; chorismate from D-erythrose 4-phosphate and phosphoenolpyruvate: step 4/7.</text>
</comment>
<dbReference type="InterPro" id="IPR022893">
    <property type="entry name" value="Shikimate_DH_fam"/>
</dbReference>
<dbReference type="GO" id="GO:0004764">
    <property type="term" value="F:shikimate 3-dehydrogenase (NADP+) activity"/>
    <property type="evidence" value="ECO:0007669"/>
    <property type="project" value="UniProtKB-EC"/>
</dbReference>
<dbReference type="InterPro" id="IPR013708">
    <property type="entry name" value="Shikimate_DH-bd_N"/>
</dbReference>
<keyword evidence="2" id="KW-0057">Aromatic amino acid biosynthesis</keyword>
<dbReference type="PANTHER" id="PTHR21089">
    <property type="entry name" value="SHIKIMATE DEHYDROGENASE"/>
    <property type="match status" value="1"/>
</dbReference>
<dbReference type="EC" id="1.1.1.25" evidence="4"/>
<dbReference type="Pfam" id="PF08501">
    <property type="entry name" value="Shikimate_dh_N"/>
    <property type="match status" value="1"/>
</dbReference>
<evidence type="ECO:0000256" key="1">
    <source>
        <dbReference type="ARBA" id="ARBA00004871"/>
    </source>
</evidence>
<proteinExistence type="predicted"/>
<dbReference type="EMBL" id="JBHTBE010000002">
    <property type="protein sequence ID" value="MFC7269463.1"/>
    <property type="molecule type" value="Genomic_DNA"/>
</dbReference>
<sequence>MTASDPIPPADQPDGYVVGLIGDGIGRSLTPPMHMVEAARLGLDYDYRIFDLIELGLPADAVGGLLASARDRGYAAMNVTHPCKQLALEIVDELDGDAQRLGAVNLVVFEGGRMTGWNTDWLGYRDGLREGLPDADLGEVVQLGCGGAGAATAYALLSSGAEHLVLSDADADRAGALAERLQALFPAQRVSAVVDVDAPLARCTGVVHATPTGMAHHPGIAVDLDLLARDAWVSEVVYRPLRTELVQRAEAAGRRVLDGGRMAVGQAVSSMEIITGIRADRQRMREHFLALIDDEEHAG</sequence>